<dbReference type="InterPro" id="IPR040758">
    <property type="entry name" value="PrmC_N"/>
</dbReference>
<feature type="domain" description="Methyltransferase small" evidence="6">
    <location>
        <begin position="99"/>
        <end position="185"/>
    </location>
</feature>
<evidence type="ECO:0000256" key="3">
    <source>
        <dbReference type="ARBA" id="ARBA00022691"/>
    </source>
</evidence>
<feature type="binding site" evidence="5">
    <location>
        <position position="177"/>
    </location>
    <ligand>
        <name>S-adenosyl-L-methionine</name>
        <dbReference type="ChEBI" id="CHEBI:59789"/>
    </ligand>
</feature>
<dbReference type="PANTHER" id="PTHR18895:SF74">
    <property type="entry name" value="MTRF1L RELEASE FACTOR GLUTAMINE METHYLTRANSFERASE"/>
    <property type="match status" value="1"/>
</dbReference>
<keyword evidence="2 5" id="KW-0808">Transferase</keyword>
<organism evidence="8 9">
    <name type="scientific">PS1 clade bacterium</name>
    <dbReference type="NCBI Taxonomy" id="2175152"/>
    <lineage>
        <taxon>Bacteria</taxon>
        <taxon>Pseudomonadati</taxon>
        <taxon>Pseudomonadota</taxon>
        <taxon>Alphaproteobacteria</taxon>
        <taxon>PS1 clade</taxon>
    </lineage>
</organism>
<dbReference type="EMBL" id="JADHOK010000045">
    <property type="protein sequence ID" value="MBL6761882.1"/>
    <property type="molecule type" value="Genomic_DNA"/>
</dbReference>
<dbReference type="Proteomes" id="UP000785783">
    <property type="component" value="Unassembled WGS sequence"/>
</dbReference>
<dbReference type="AlphaFoldDB" id="A0A937HHS8"/>
<feature type="binding site" evidence="5">
    <location>
        <position position="134"/>
    </location>
    <ligand>
        <name>S-adenosyl-L-methionine</name>
        <dbReference type="ChEBI" id="CHEBI:59789"/>
    </ligand>
</feature>
<evidence type="ECO:0000256" key="4">
    <source>
        <dbReference type="ARBA" id="ARBA00048391"/>
    </source>
</evidence>
<sequence length="272" mass="29018">MAQQLAAAGLDTAALDARVLLEYASRFSATELAMRARDEAPSYIQAETARLVAVRCAGQPVAKIIGYKEFWGRRFKTGPTVLDPRPDSETLIEAALALLPGTEPRMLIDLGTGSGCLVVTLLAERPAMRGIGIDKSAAALSVARANAHRLGVRDRIALRRGDWLHGVAPQADMIISNPPYIESAAIAGLQKEVRLHDPRAALDGGADGLEAYRRLIGPAHAQLKKDGHLLLEIGATQAAAVTRLMQQAGFVGIACHQDLAGRDRLLLGQKKS</sequence>
<dbReference type="InterPro" id="IPR007848">
    <property type="entry name" value="Small_mtfrase_dom"/>
</dbReference>
<comment type="similarity">
    <text evidence="5">Belongs to the protein N5-glutamine methyltransferase family. PrmC subfamily.</text>
</comment>
<feature type="binding site" evidence="5">
    <location>
        <position position="163"/>
    </location>
    <ligand>
        <name>S-adenosyl-L-methionine</name>
        <dbReference type="ChEBI" id="CHEBI:59789"/>
    </ligand>
</feature>
<protein>
    <recommendedName>
        <fullName evidence="5">Release factor glutamine methyltransferase</fullName>
        <shortName evidence="5">RF MTase</shortName>
        <ecNumber evidence="5">2.1.1.297</ecNumber>
    </recommendedName>
    <alternativeName>
        <fullName evidence="5">N5-glutamine methyltransferase PrmC</fullName>
    </alternativeName>
    <alternativeName>
        <fullName evidence="5">Protein-(glutamine-N5) MTase PrmC</fullName>
    </alternativeName>
    <alternativeName>
        <fullName evidence="5">Protein-glutamine N-methyltransferase PrmC</fullName>
    </alternativeName>
</protein>
<gene>
    <name evidence="5 8" type="primary">prmC</name>
    <name evidence="8" type="ORF">ISQ19_04210</name>
</gene>
<dbReference type="CDD" id="cd02440">
    <property type="entry name" value="AdoMet_MTases"/>
    <property type="match status" value="1"/>
</dbReference>
<evidence type="ECO:0000256" key="1">
    <source>
        <dbReference type="ARBA" id="ARBA00022603"/>
    </source>
</evidence>
<evidence type="ECO:0000313" key="8">
    <source>
        <dbReference type="EMBL" id="MBL6761882.1"/>
    </source>
</evidence>
<evidence type="ECO:0000259" key="6">
    <source>
        <dbReference type="Pfam" id="PF05175"/>
    </source>
</evidence>
<dbReference type="Gene3D" id="3.40.50.150">
    <property type="entry name" value="Vaccinia Virus protein VP39"/>
    <property type="match status" value="1"/>
</dbReference>
<dbReference type="HAMAP" id="MF_02126">
    <property type="entry name" value="RF_methyltr_PrmC"/>
    <property type="match status" value="1"/>
</dbReference>
<evidence type="ECO:0000256" key="5">
    <source>
        <dbReference type="HAMAP-Rule" id="MF_02126"/>
    </source>
</evidence>
<name>A0A937HHS8_9PROT</name>
<dbReference type="PROSITE" id="PS00092">
    <property type="entry name" value="N6_MTASE"/>
    <property type="match status" value="1"/>
</dbReference>
<comment type="caution">
    <text evidence="8">The sequence shown here is derived from an EMBL/GenBank/DDBJ whole genome shotgun (WGS) entry which is preliminary data.</text>
</comment>
<feature type="binding site" evidence="5">
    <location>
        <begin position="177"/>
        <end position="180"/>
    </location>
    <ligand>
        <name>substrate</name>
    </ligand>
</feature>
<proteinExistence type="inferred from homology"/>
<dbReference type="GO" id="GO:0003676">
    <property type="term" value="F:nucleic acid binding"/>
    <property type="evidence" value="ECO:0007669"/>
    <property type="project" value="InterPro"/>
</dbReference>
<keyword evidence="3 5" id="KW-0949">S-adenosyl-L-methionine</keyword>
<dbReference type="InterPro" id="IPR004556">
    <property type="entry name" value="HemK-like"/>
</dbReference>
<dbReference type="NCBIfam" id="TIGR00536">
    <property type="entry name" value="hemK_fam"/>
    <property type="match status" value="1"/>
</dbReference>
<dbReference type="PANTHER" id="PTHR18895">
    <property type="entry name" value="HEMK METHYLTRANSFERASE"/>
    <property type="match status" value="1"/>
</dbReference>
<dbReference type="SUPFAM" id="SSF53335">
    <property type="entry name" value="S-adenosyl-L-methionine-dependent methyltransferases"/>
    <property type="match status" value="1"/>
</dbReference>
<dbReference type="Pfam" id="PF17827">
    <property type="entry name" value="PrmC_N"/>
    <property type="match status" value="1"/>
</dbReference>
<dbReference type="InterPro" id="IPR002052">
    <property type="entry name" value="DNA_methylase_N6_adenine_CS"/>
</dbReference>
<comment type="catalytic activity">
    <reaction evidence="4 5">
        <text>L-glutaminyl-[peptide chain release factor] + S-adenosyl-L-methionine = N(5)-methyl-L-glutaminyl-[peptide chain release factor] + S-adenosyl-L-homocysteine + H(+)</text>
        <dbReference type="Rhea" id="RHEA:42896"/>
        <dbReference type="Rhea" id="RHEA-COMP:10271"/>
        <dbReference type="Rhea" id="RHEA-COMP:10272"/>
        <dbReference type="ChEBI" id="CHEBI:15378"/>
        <dbReference type="ChEBI" id="CHEBI:30011"/>
        <dbReference type="ChEBI" id="CHEBI:57856"/>
        <dbReference type="ChEBI" id="CHEBI:59789"/>
        <dbReference type="ChEBI" id="CHEBI:61891"/>
        <dbReference type="EC" id="2.1.1.297"/>
    </reaction>
</comment>
<dbReference type="EC" id="2.1.1.297" evidence="5"/>
<evidence type="ECO:0000259" key="7">
    <source>
        <dbReference type="Pfam" id="PF17827"/>
    </source>
</evidence>
<dbReference type="NCBIfam" id="TIGR03534">
    <property type="entry name" value="RF_mod_PrmC"/>
    <property type="match status" value="1"/>
</dbReference>
<accession>A0A937HHS8</accession>
<dbReference type="InterPro" id="IPR029063">
    <property type="entry name" value="SAM-dependent_MTases_sf"/>
</dbReference>
<comment type="function">
    <text evidence="5">Methylates the class 1 translation termination release factors RF1/PrfA and RF2/PrfB on the glutamine residue of the universally conserved GGQ motif.</text>
</comment>
<dbReference type="InterPro" id="IPR019874">
    <property type="entry name" value="RF_methyltr_PrmC"/>
</dbReference>
<dbReference type="Pfam" id="PF05175">
    <property type="entry name" value="MTS"/>
    <property type="match status" value="1"/>
</dbReference>
<dbReference type="InterPro" id="IPR050320">
    <property type="entry name" value="N5-glutamine_MTase"/>
</dbReference>
<evidence type="ECO:0000256" key="2">
    <source>
        <dbReference type="ARBA" id="ARBA00022679"/>
    </source>
</evidence>
<feature type="binding site" evidence="5">
    <location>
        <begin position="111"/>
        <end position="115"/>
    </location>
    <ligand>
        <name>S-adenosyl-L-methionine</name>
        <dbReference type="ChEBI" id="CHEBI:59789"/>
    </ligand>
</feature>
<keyword evidence="1 5" id="KW-0489">Methyltransferase</keyword>
<dbReference type="Gene3D" id="1.10.8.10">
    <property type="entry name" value="DNA helicase RuvA subunit, C-terminal domain"/>
    <property type="match status" value="1"/>
</dbReference>
<evidence type="ECO:0000313" key="9">
    <source>
        <dbReference type="Proteomes" id="UP000785783"/>
    </source>
</evidence>
<reference evidence="8" key="1">
    <citation type="submission" date="2020-10" db="EMBL/GenBank/DDBJ databases">
        <title>Microbiome of the Black Sea water column analyzed by genome centric metagenomics.</title>
        <authorList>
            <person name="Cabello-Yeves P.J."/>
            <person name="Callieri C."/>
            <person name="Picazo A."/>
            <person name="Mehrshad M."/>
            <person name="Haro-Moreno J.M."/>
            <person name="Roda-Garcia J."/>
            <person name="Dzembekova N."/>
            <person name="Slabakova V."/>
            <person name="Slabakova N."/>
            <person name="Moncheva S."/>
            <person name="Rodriguez-Valera F."/>
        </authorList>
    </citation>
    <scope>NUCLEOTIDE SEQUENCE</scope>
    <source>
        <strain evidence="8">BS307-5m-G5</strain>
    </source>
</reference>
<feature type="domain" description="Release factor glutamine methyltransferase N-terminal" evidence="7">
    <location>
        <begin position="2"/>
        <end position="66"/>
    </location>
</feature>
<dbReference type="GO" id="GO:0032259">
    <property type="term" value="P:methylation"/>
    <property type="evidence" value="ECO:0007669"/>
    <property type="project" value="UniProtKB-KW"/>
</dbReference>
<dbReference type="GO" id="GO:0102559">
    <property type="term" value="F:peptide chain release factor N(5)-glutamine methyltransferase activity"/>
    <property type="evidence" value="ECO:0007669"/>
    <property type="project" value="UniProtKB-EC"/>
</dbReference>